<feature type="domain" description="Helix-hairpin-helix DNA-binding motif class 1" evidence="2">
    <location>
        <begin position="186"/>
        <end position="205"/>
    </location>
</feature>
<dbReference type="InterPro" id="IPR010994">
    <property type="entry name" value="RuvA_2-like"/>
</dbReference>
<evidence type="ECO:0000313" key="3">
    <source>
        <dbReference type="EMBL" id="SFC30455.1"/>
    </source>
</evidence>
<dbReference type="STRING" id="119641.SAMN05421842_102100"/>
<keyword evidence="1" id="KW-1133">Transmembrane helix</keyword>
<sequence>MLKEKKKIGIISILVIFLIISTFTYFKGGFKELKKNNDKQIFVEENIPQNNMEDIKEKQVTLKKKSIVVEIKGEVNKPDVYELEEDSIIKDLIEKAGGLTGNAELSNINRAKKLRNHELIYISNKNDVVTAINCPQVKGNLTNNSGKININSAQLEELKKLNGIGDAKAQKIIDYRQIKGGFNSIEDLKNIEGIGQKMFEKLKEEIEV</sequence>
<dbReference type="InterPro" id="IPR019554">
    <property type="entry name" value="Soluble_ligand-bd"/>
</dbReference>
<keyword evidence="1" id="KW-0812">Transmembrane</keyword>
<dbReference type="GO" id="GO:0006281">
    <property type="term" value="P:DNA repair"/>
    <property type="evidence" value="ECO:0007669"/>
    <property type="project" value="InterPro"/>
</dbReference>
<organism evidence="3 4">
    <name type="scientific">Clostridium uliginosum</name>
    <dbReference type="NCBI Taxonomy" id="119641"/>
    <lineage>
        <taxon>Bacteria</taxon>
        <taxon>Bacillati</taxon>
        <taxon>Bacillota</taxon>
        <taxon>Clostridia</taxon>
        <taxon>Eubacteriales</taxon>
        <taxon>Clostridiaceae</taxon>
        <taxon>Clostridium</taxon>
    </lineage>
</organism>
<dbReference type="GO" id="GO:0015628">
    <property type="term" value="P:protein secretion by the type II secretion system"/>
    <property type="evidence" value="ECO:0007669"/>
    <property type="project" value="TreeGrafter"/>
</dbReference>
<feature type="domain" description="Helix-hairpin-helix DNA-binding motif class 1" evidence="2">
    <location>
        <begin position="156"/>
        <end position="175"/>
    </location>
</feature>
<dbReference type="SUPFAM" id="SSF47781">
    <property type="entry name" value="RuvA domain 2-like"/>
    <property type="match status" value="1"/>
</dbReference>
<evidence type="ECO:0000259" key="2">
    <source>
        <dbReference type="SMART" id="SM00278"/>
    </source>
</evidence>
<proteinExistence type="predicted"/>
<dbReference type="PANTHER" id="PTHR21180">
    <property type="entry name" value="ENDONUCLEASE/EXONUCLEASE/PHOSPHATASE FAMILY DOMAIN-CONTAINING PROTEIN 1"/>
    <property type="match status" value="1"/>
</dbReference>
<dbReference type="InterPro" id="IPR003583">
    <property type="entry name" value="Hlx-hairpin-Hlx_DNA-bd_motif"/>
</dbReference>
<dbReference type="EMBL" id="FOMG01000002">
    <property type="protein sequence ID" value="SFC30455.1"/>
    <property type="molecule type" value="Genomic_DNA"/>
</dbReference>
<dbReference type="GO" id="GO:0015627">
    <property type="term" value="C:type II protein secretion system complex"/>
    <property type="evidence" value="ECO:0007669"/>
    <property type="project" value="TreeGrafter"/>
</dbReference>
<gene>
    <name evidence="3" type="ORF">SAMN05421842_102100</name>
</gene>
<dbReference type="GO" id="GO:0003677">
    <property type="term" value="F:DNA binding"/>
    <property type="evidence" value="ECO:0007669"/>
    <property type="project" value="InterPro"/>
</dbReference>
<dbReference type="InterPro" id="IPR051675">
    <property type="entry name" value="Endo/Exo/Phosphatase_dom_1"/>
</dbReference>
<dbReference type="AlphaFoldDB" id="A0A1I1I348"/>
<evidence type="ECO:0000256" key="1">
    <source>
        <dbReference type="SAM" id="Phobius"/>
    </source>
</evidence>
<feature type="transmembrane region" description="Helical" evidence="1">
    <location>
        <begin position="7"/>
        <end position="26"/>
    </location>
</feature>
<dbReference type="PANTHER" id="PTHR21180:SF32">
    <property type="entry name" value="ENDONUCLEASE_EXONUCLEASE_PHOSPHATASE FAMILY DOMAIN-CONTAINING PROTEIN 1"/>
    <property type="match status" value="1"/>
</dbReference>
<dbReference type="Pfam" id="PF10531">
    <property type="entry name" value="SLBB"/>
    <property type="match status" value="1"/>
</dbReference>
<dbReference type="SMART" id="SM00278">
    <property type="entry name" value="HhH1"/>
    <property type="match status" value="2"/>
</dbReference>
<reference evidence="3 4" key="1">
    <citation type="submission" date="2016-10" db="EMBL/GenBank/DDBJ databases">
        <authorList>
            <person name="de Groot N.N."/>
        </authorList>
    </citation>
    <scope>NUCLEOTIDE SEQUENCE [LARGE SCALE GENOMIC DNA]</scope>
    <source>
        <strain evidence="3 4">DSM 12992</strain>
    </source>
</reference>
<dbReference type="Pfam" id="PF12836">
    <property type="entry name" value="HHH_3"/>
    <property type="match status" value="1"/>
</dbReference>
<dbReference type="Gene3D" id="1.10.150.280">
    <property type="entry name" value="AF1531-like domain"/>
    <property type="match status" value="1"/>
</dbReference>
<evidence type="ECO:0000313" key="4">
    <source>
        <dbReference type="Proteomes" id="UP000199263"/>
    </source>
</evidence>
<dbReference type="RefSeq" id="WP_090088329.1">
    <property type="nucleotide sequence ID" value="NZ_FOMG01000002.1"/>
</dbReference>
<dbReference type="NCBIfam" id="TIGR00426">
    <property type="entry name" value="competence protein ComEA helix-hairpin-helix repeat region"/>
    <property type="match status" value="1"/>
</dbReference>
<protein>
    <submittedName>
        <fullName evidence="3">Competence protein ComEA</fullName>
    </submittedName>
</protein>
<dbReference type="InterPro" id="IPR004509">
    <property type="entry name" value="Competence_ComEA_HhH"/>
</dbReference>
<dbReference type="Proteomes" id="UP000199263">
    <property type="component" value="Unassembled WGS sequence"/>
</dbReference>
<name>A0A1I1I348_9CLOT</name>
<accession>A0A1I1I348</accession>
<keyword evidence="4" id="KW-1185">Reference proteome</keyword>
<keyword evidence="1" id="KW-0472">Membrane</keyword>
<dbReference type="OrthoDB" id="9790239at2"/>